<organism evidence="3 4">
    <name type="scientific">Podospora aff. communis PSN243</name>
    <dbReference type="NCBI Taxonomy" id="3040156"/>
    <lineage>
        <taxon>Eukaryota</taxon>
        <taxon>Fungi</taxon>
        <taxon>Dikarya</taxon>
        <taxon>Ascomycota</taxon>
        <taxon>Pezizomycotina</taxon>
        <taxon>Sordariomycetes</taxon>
        <taxon>Sordariomycetidae</taxon>
        <taxon>Sordariales</taxon>
        <taxon>Podosporaceae</taxon>
        <taxon>Podospora</taxon>
    </lineage>
</organism>
<dbReference type="PANTHER" id="PTHR24148">
    <property type="entry name" value="ANKYRIN REPEAT DOMAIN-CONTAINING PROTEIN 39 HOMOLOG-RELATED"/>
    <property type="match status" value="1"/>
</dbReference>
<reference evidence="3" key="1">
    <citation type="journal article" date="2023" name="Mol. Phylogenet. Evol.">
        <title>Genome-scale phylogeny and comparative genomics of the fungal order Sordariales.</title>
        <authorList>
            <person name="Hensen N."/>
            <person name="Bonometti L."/>
            <person name="Westerberg I."/>
            <person name="Brannstrom I.O."/>
            <person name="Guillou S."/>
            <person name="Cros-Aarteil S."/>
            <person name="Calhoun S."/>
            <person name="Haridas S."/>
            <person name="Kuo A."/>
            <person name="Mondo S."/>
            <person name="Pangilinan J."/>
            <person name="Riley R."/>
            <person name="LaButti K."/>
            <person name="Andreopoulos B."/>
            <person name="Lipzen A."/>
            <person name="Chen C."/>
            <person name="Yan M."/>
            <person name="Daum C."/>
            <person name="Ng V."/>
            <person name="Clum A."/>
            <person name="Steindorff A."/>
            <person name="Ohm R.A."/>
            <person name="Martin F."/>
            <person name="Silar P."/>
            <person name="Natvig D.O."/>
            <person name="Lalanne C."/>
            <person name="Gautier V."/>
            <person name="Ament-Velasquez S.L."/>
            <person name="Kruys A."/>
            <person name="Hutchinson M.I."/>
            <person name="Powell A.J."/>
            <person name="Barry K."/>
            <person name="Miller A.N."/>
            <person name="Grigoriev I.V."/>
            <person name="Debuchy R."/>
            <person name="Gladieux P."/>
            <person name="Hiltunen Thoren M."/>
            <person name="Johannesson H."/>
        </authorList>
    </citation>
    <scope>NUCLEOTIDE SEQUENCE</scope>
    <source>
        <strain evidence="3">PSN243</strain>
    </source>
</reference>
<gene>
    <name evidence="3" type="ORF">QBC34DRAFT_213478</name>
</gene>
<sequence>MAQWLEYKPLPVDAPSIRLLFIEQTPSPSDGTIVCTTETVPLRLLGQTPYRALSYAWRDKVYLTDDGGSTHQKESLRHIICDGQDAWIPPTLYHALWRMRQRLEVPRVWVDYLCINQADSDEKTSQVALMGSIFALAEEVIVWLGESSPSLNGLNFEWTGDTRDDTFIERYIRCFNKWEVSAPSTFSFDALAIPTNRIPGRPESPLVIFVDGRPVVIKDGKSRAPEASIDSQSFVLEDQLARPAAASGVLGVFCLLSMLHQDHTSPVRFHGGDMSFLLPGQIAWSKQIDEMLWLLTERPWWKRTWVVQECVLARKAVVYCGGMSASWDMIAGGARAYLRNMTQRDLLRSSERNPLLVLSQMILQIEFPRSLINLGSRMRFLDVLRQFHSRNATDPRDKVYGLLGLVQTGPKFTITPNYKLTAHTVFVQTALQVLSDERGLKLLLGDRSSRQPSFRQESTLPTWCVDWGMAPATTEKLRLQCLELYAADGKRPATPLHLHDNPLSPLLELNAFIVDEVDSVEAVVLPEEGFNRWQAAARNFVRKVLQGRYSLREFDVCRHICGDIVHAGGGLSPDESQSYRRAHEGDEAAFDFFLRDDTKKANRKTSTGPGQMLRHSYVPPPAVTAGRNSVYHAMQSLSSNRRVFYPTMGRGNIGIGPPGVQPGDQICIIPGLPVPLVIRPHTAQSCRESPTSRLSGAGPRTNPAKCNTRHEQCYSLVGDAYVPHIMDGRAIKSLSKEATIYLV</sequence>
<evidence type="ECO:0000259" key="2">
    <source>
        <dbReference type="Pfam" id="PF06985"/>
    </source>
</evidence>
<protein>
    <submittedName>
        <fullName evidence="3">Heterokaryon incompatibility protein-domain-containing protein</fullName>
    </submittedName>
</protein>
<dbReference type="Proteomes" id="UP001321760">
    <property type="component" value="Unassembled WGS sequence"/>
</dbReference>
<keyword evidence="4" id="KW-1185">Reference proteome</keyword>
<proteinExistence type="predicted"/>
<dbReference type="InterPro" id="IPR052895">
    <property type="entry name" value="HetReg/Transcr_Mod"/>
</dbReference>
<name>A0AAV9G418_9PEZI</name>
<dbReference type="InterPro" id="IPR010730">
    <property type="entry name" value="HET"/>
</dbReference>
<feature type="domain" description="Heterokaryon incompatibility" evidence="2">
    <location>
        <begin position="50"/>
        <end position="151"/>
    </location>
</feature>
<accession>A0AAV9G418</accession>
<evidence type="ECO:0000256" key="1">
    <source>
        <dbReference type="SAM" id="MobiDB-lite"/>
    </source>
</evidence>
<dbReference type="AlphaFoldDB" id="A0AAV9G418"/>
<feature type="region of interest" description="Disordered" evidence="1">
    <location>
        <begin position="686"/>
        <end position="705"/>
    </location>
</feature>
<evidence type="ECO:0000313" key="3">
    <source>
        <dbReference type="EMBL" id="KAK4443198.1"/>
    </source>
</evidence>
<dbReference type="PANTHER" id="PTHR24148:SF64">
    <property type="entry name" value="HETEROKARYON INCOMPATIBILITY DOMAIN-CONTAINING PROTEIN"/>
    <property type="match status" value="1"/>
</dbReference>
<comment type="caution">
    <text evidence="3">The sequence shown here is derived from an EMBL/GenBank/DDBJ whole genome shotgun (WGS) entry which is preliminary data.</text>
</comment>
<evidence type="ECO:0000313" key="4">
    <source>
        <dbReference type="Proteomes" id="UP001321760"/>
    </source>
</evidence>
<dbReference type="Pfam" id="PF06985">
    <property type="entry name" value="HET"/>
    <property type="match status" value="1"/>
</dbReference>
<dbReference type="EMBL" id="MU865998">
    <property type="protein sequence ID" value="KAK4443198.1"/>
    <property type="molecule type" value="Genomic_DNA"/>
</dbReference>
<reference evidence="3" key="2">
    <citation type="submission" date="2023-05" db="EMBL/GenBank/DDBJ databases">
        <authorList>
            <consortium name="Lawrence Berkeley National Laboratory"/>
            <person name="Steindorff A."/>
            <person name="Hensen N."/>
            <person name="Bonometti L."/>
            <person name="Westerberg I."/>
            <person name="Brannstrom I.O."/>
            <person name="Guillou S."/>
            <person name="Cros-Aarteil S."/>
            <person name="Calhoun S."/>
            <person name="Haridas S."/>
            <person name="Kuo A."/>
            <person name="Mondo S."/>
            <person name="Pangilinan J."/>
            <person name="Riley R."/>
            <person name="Labutti K."/>
            <person name="Andreopoulos B."/>
            <person name="Lipzen A."/>
            <person name="Chen C."/>
            <person name="Yanf M."/>
            <person name="Daum C."/>
            <person name="Ng V."/>
            <person name="Clum A."/>
            <person name="Ohm R."/>
            <person name="Martin F."/>
            <person name="Silar P."/>
            <person name="Natvig D."/>
            <person name="Lalanne C."/>
            <person name="Gautier V."/>
            <person name="Ament-Velasquez S.L."/>
            <person name="Kruys A."/>
            <person name="Hutchinson M.I."/>
            <person name="Powell A.J."/>
            <person name="Barry K."/>
            <person name="Miller A.N."/>
            <person name="Grigoriev I.V."/>
            <person name="Debuchy R."/>
            <person name="Gladieux P."/>
            <person name="Thoren M.H."/>
            <person name="Johannesson H."/>
        </authorList>
    </citation>
    <scope>NUCLEOTIDE SEQUENCE</scope>
    <source>
        <strain evidence="3">PSN243</strain>
    </source>
</reference>